<keyword evidence="3" id="KW-1185">Reference proteome</keyword>
<dbReference type="GeneID" id="108011165"/>
<feature type="compositionally biased region" description="Polar residues" evidence="2">
    <location>
        <begin position="485"/>
        <end position="494"/>
    </location>
</feature>
<accession>A0AB39ZB15</accession>
<name>A0AB39ZB15_DROSZ</name>
<protein>
    <submittedName>
        <fullName evidence="4 5">T-complex protein 11-like protein 1</fullName>
    </submittedName>
</protein>
<dbReference type="Pfam" id="PF05794">
    <property type="entry name" value="Tcp11"/>
    <property type="match status" value="1"/>
</dbReference>
<dbReference type="PANTHER" id="PTHR12832">
    <property type="entry name" value="TESTIS-SPECIFIC PROTEIN PBS13 T-COMPLEX 11"/>
    <property type="match status" value="1"/>
</dbReference>
<dbReference type="RefSeq" id="XP_016931741.2">
    <property type="nucleotide sequence ID" value="XM_017076252.4"/>
</dbReference>
<dbReference type="AlphaFoldDB" id="A0AB39ZB15"/>
<dbReference type="RefSeq" id="XP_016931742.2">
    <property type="nucleotide sequence ID" value="XM_017076253.4"/>
</dbReference>
<dbReference type="GO" id="GO:0007165">
    <property type="term" value="P:signal transduction"/>
    <property type="evidence" value="ECO:0007669"/>
    <property type="project" value="TreeGrafter"/>
</dbReference>
<evidence type="ECO:0000256" key="2">
    <source>
        <dbReference type="SAM" id="MobiDB-lite"/>
    </source>
</evidence>
<reference evidence="4 5" key="1">
    <citation type="submission" date="2025-05" db="UniProtKB">
        <authorList>
            <consortium name="RefSeq"/>
        </authorList>
    </citation>
    <scope>IDENTIFICATION</scope>
</reference>
<evidence type="ECO:0000313" key="5">
    <source>
        <dbReference type="RefSeq" id="XP_016931742.2"/>
    </source>
</evidence>
<feature type="region of interest" description="Disordered" evidence="2">
    <location>
        <begin position="469"/>
        <end position="494"/>
    </location>
</feature>
<sequence length="494" mass="55785">MDAQENRNGQTGPSADQDELEELRMRTDSESSVDSMTRFVLPSLDGTPPKIVTLDEVSSMFKNLRNMELAHEIALNPEFKLQKYEPPSDSLEGAIKKMVHKAFWDLLRQQLDRQPPSYDQAIRLLAEIKECFPQLLSPNNERALAHINEVLDDSVIRQQAEKGTLDFRSYANFVINILSRSCSPARDEAVAALKEIDDVVDTFRSILELMSLMKLDMANFMLALARTEIAANSVQYEKEKFSKYLREFHGNAGFPATEDWLQRHRSSSHDETIYNAYMQLIDYPADKEFPELLRIDKERFAGLSWRAQRLILCASLISIAQSTPIISQRRENRIKLAQQLDIIVQDVKNQDQVATAIESCYEQIRSFVNKALEQENMPAMSDADQAALKNQVLKLANKASPVPSLMAKRLDGYVRVTLRSNGSIPPPPSGFVDFQEELVAFIASFRRLVSYNHAVFGEHFHKILNKAMGDEETESTTPPTGSGITAGQAQTAKP</sequence>
<evidence type="ECO:0000313" key="4">
    <source>
        <dbReference type="RefSeq" id="XP_016931741.2"/>
    </source>
</evidence>
<proteinExistence type="inferred from homology"/>
<evidence type="ECO:0000313" key="3">
    <source>
        <dbReference type="Proteomes" id="UP001652628"/>
    </source>
</evidence>
<feature type="compositionally biased region" description="Polar residues" evidence="2">
    <location>
        <begin position="1"/>
        <end position="14"/>
    </location>
</feature>
<organism evidence="3 5">
    <name type="scientific">Drosophila suzukii</name>
    <name type="common">Spotted-wing drosophila fruit fly</name>
    <dbReference type="NCBI Taxonomy" id="28584"/>
    <lineage>
        <taxon>Eukaryota</taxon>
        <taxon>Metazoa</taxon>
        <taxon>Ecdysozoa</taxon>
        <taxon>Arthropoda</taxon>
        <taxon>Hexapoda</taxon>
        <taxon>Insecta</taxon>
        <taxon>Pterygota</taxon>
        <taxon>Neoptera</taxon>
        <taxon>Endopterygota</taxon>
        <taxon>Diptera</taxon>
        <taxon>Brachycera</taxon>
        <taxon>Muscomorpha</taxon>
        <taxon>Ephydroidea</taxon>
        <taxon>Drosophilidae</taxon>
        <taxon>Drosophila</taxon>
        <taxon>Sophophora</taxon>
    </lineage>
</organism>
<dbReference type="PANTHER" id="PTHR12832:SF11">
    <property type="entry name" value="LD23868P"/>
    <property type="match status" value="1"/>
</dbReference>
<dbReference type="Proteomes" id="UP001652628">
    <property type="component" value="Chromosome X"/>
</dbReference>
<gene>
    <name evidence="4 5" type="primary">LOC108011165</name>
</gene>
<comment type="similarity">
    <text evidence="1">Belongs to the TCP11 family.</text>
</comment>
<evidence type="ECO:0000256" key="1">
    <source>
        <dbReference type="ARBA" id="ARBA00010954"/>
    </source>
</evidence>
<feature type="region of interest" description="Disordered" evidence="2">
    <location>
        <begin position="1"/>
        <end position="32"/>
    </location>
</feature>
<dbReference type="InterPro" id="IPR008862">
    <property type="entry name" value="Tcp11"/>
</dbReference>